<dbReference type="AlphaFoldDB" id="A0A9P7KG58"/>
<gene>
    <name evidence="1" type="ORF">H0H81_005268</name>
</gene>
<name>A0A9P7KG58_9AGAR</name>
<protein>
    <submittedName>
        <fullName evidence="1">Uncharacterized protein</fullName>
    </submittedName>
</protein>
<organism evidence="1 2">
    <name type="scientific">Sphagnurus paluster</name>
    <dbReference type="NCBI Taxonomy" id="117069"/>
    <lineage>
        <taxon>Eukaryota</taxon>
        <taxon>Fungi</taxon>
        <taxon>Dikarya</taxon>
        <taxon>Basidiomycota</taxon>
        <taxon>Agaricomycotina</taxon>
        <taxon>Agaricomycetes</taxon>
        <taxon>Agaricomycetidae</taxon>
        <taxon>Agaricales</taxon>
        <taxon>Tricholomatineae</taxon>
        <taxon>Lyophyllaceae</taxon>
        <taxon>Sphagnurus</taxon>
    </lineage>
</organism>
<comment type="caution">
    <text evidence="1">The sequence shown here is derived from an EMBL/GenBank/DDBJ whole genome shotgun (WGS) entry which is preliminary data.</text>
</comment>
<evidence type="ECO:0000313" key="2">
    <source>
        <dbReference type="Proteomes" id="UP000717328"/>
    </source>
</evidence>
<reference evidence="1" key="1">
    <citation type="submission" date="2021-02" db="EMBL/GenBank/DDBJ databases">
        <authorList>
            <person name="Nieuwenhuis M."/>
            <person name="Van De Peppel L.J.J."/>
        </authorList>
    </citation>
    <scope>NUCLEOTIDE SEQUENCE</scope>
    <source>
        <strain evidence="1">D49</strain>
    </source>
</reference>
<keyword evidence="2" id="KW-1185">Reference proteome</keyword>
<reference evidence="1" key="2">
    <citation type="submission" date="2021-10" db="EMBL/GenBank/DDBJ databases">
        <title>Phylogenomics reveals ancestral predisposition of the termite-cultivated fungus Termitomyces towards a domesticated lifestyle.</title>
        <authorList>
            <person name="Auxier B."/>
            <person name="Grum-Grzhimaylo A."/>
            <person name="Cardenas M.E."/>
            <person name="Lodge J.D."/>
            <person name="Laessoe T."/>
            <person name="Pedersen O."/>
            <person name="Smith M.E."/>
            <person name="Kuyper T.W."/>
            <person name="Franco-Molano E.A."/>
            <person name="Baroni T.J."/>
            <person name="Aanen D.K."/>
        </authorList>
    </citation>
    <scope>NUCLEOTIDE SEQUENCE</scope>
    <source>
        <strain evidence="1">D49</strain>
    </source>
</reference>
<evidence type="ECO:0000313" key="1">
    <source>
        <dbReference type="EMBL" id="KAG5649228.1"/>
    </source>
</evidence>
<dbReference type="EMBL" id="JABCKI010001340">
    <property type="protein sequence ID" value="KAG5649228.1"/>
    <property type="molecule type" value="Genomic_DNA"/>
</dbReference>
<accession>A0A9P7KG58</accession>
<proteinExistence type="predicted"/>
<sequence>MRAGVDCVGDFANAAAVLGGPGVGTGVAIVTRRGSRRRVQHGAGSSDVVAEVGVEDFVAAVVQWAGPARGEGMGTVVETAADSVDLSKGLATGVVVSGVTGLRIEEGSRTKPRWHSRGTGGAGMAFAEIGVEGVVVAVVQWAGLVVSKAAAIVVTESAVYSSCVEVGAGLAIETRASAVAVVRQACSTGSSACLAAGFGGVGTMKLAGRVASVAIEVAGAAGEGVIIGMAALASLNAAGTGRGAAENGGA</sequence>
<dbReference type="Proteomes" id="UP000717328">
    <property type="component" value="Unassembled WGS sequence"/>
</dbReference>